<sequence>MYLLNASPFLLDCVMCLGIFLSLSFFAFETLTVMCLALIKLISLNCVCAALQT</sequence>
<keyword evidence="2" id="KW-1185">Reference proteome</keyword>
<evidence type="ECO:0000313" key="1">
    <source>
        <dbReference type="EMBL" id="EGZ51075.1"/>
    </source>
</evidence>
<gene>
    <name evidence="1" type="ORF">HMPREF9370_0334</name>
</gene>
<organism evidence="1 2">
    <name type="scientific">Neisseria wadsworthii 9715</name>
    <dbReference type="NCBI Taxonomy" id="1030841"/>
    <lineage>
        <taxon>Bacteria</taxon>
        <taxon>Pseudomonadati</taxon>
        <taxon>Pseudomonadota</taxon>
        <taxon>Betaproteobacteria</taxon>
        <taxon>Neisseriales</taxon>
        <taxon>Neisseriaceae</taxon>
        <taxon>Neisseria</taxon>
    </lineage>
</organism>
<evidence type="ECO:0000313" key="2">
    <source>
        <dbReference type="Proteomes" id="UP000005336"/>
    </source>
</evidence>
<dbReference type="HOGENOM" id="CLU_3063897_0_0_4"/>
<proteinExistence type="predicted"/>
<name>G4CMM5_9NEIS</name>
<dbReference type="AlphaFoldDB" id="G4CMM5"/>
<dbReference type="Proteomes" id="UP000005336">
    <property type="component" value="Unassembled WGS sequence"/>
</dbReference>
<dbReference type="EMBL" id="AGAZ01000011">
    <property type="protein sequence ID" value="EGZ51075.1"/>
    <property type="molecule type" value="Genomic_DNA"/>
</dbReference>
<dbReference type="PATRIC" id="fig|1030841.3.peg.338"/>
<reference evidence="1 2" key="1">
    <citation type="submission" date="2011-06" db="EMBL/GenBank/DDBJ databases">
        <authorList>
            <person name="Muzny D."/>
            <person name="Qin X."/>
            <person name="Deng J."/>
            <person name="Jiang H."/>
            <person name="Liu Y."/>
            <person name="Qu J."/>
            <person name="Song X.-Z."/>
            <person name="Zhang L."/>
            <person name="Thornton R."/>
            <person name="Coyle M."/>
            <person name="Francisco L."/>
            <person name="Jackson L."/>
            <person name="Javaid M."/>
            <person name="Korchina V."/>
            <person name="Kovar C."/>
            <person name="Mata R."/>
            <person name="Mathew T."/>
            <person name="Ngo R."/>
            <person name="Nguyen L."/>
            <person name="Nguyen N."/>
            <person name="Okwuonu G."/>
            <person name="Ongeri F."/>
            <person name="Pham C."/>
            <person name="Simmons D."/>
            <person name="Wilczek-Boney K."/>
            <person name="Hale W."/>
            <person name="Jakkamsetti A."/>
            <person name="Pham P."/>
            <person name="Ruth R."/>
            <person name="San Lucas F."/>
            <person name="Warren J."/>
            <person name="Zhang J."/>
            <person name="Zhao Z."/>
            <person name="Zhou C."/>
            <person name="Zhu D."/>
            <person name="Lee S."/>
            <person name="Bess C."/>
            <person name="Blankenburg K."/>
            <person name="Forbes L."/>
            <person name="Fu Q."/>
            <person name="Gubbala S."/>
            <person name="Hirani K."/>
            <person name="Jayaseelan J.C."/>
            <person name="Lara F."/>
            <person name="Munidasa M."/>
            <person name="Palculict T."/>
            <person name="Patil S."/>
            <person name="Pu L.-L."/>
            <person name="Saada N."/>
            <person name="Tang L."/>
            <person name="Weissenberger G."/>
            <person name="Zhu Y."/>
            <person name="Hemphill L."/>
            <person name="Shang Y."/>
            <person name="Youmans B."/>
            <person name="Ayvaz T."/>
            <person name="Ross M."/>
            <person name="Santibanez J."/>
            <person name="Aqrawi P."/>
            <person name="Gross S."/>
            <person name="Joshi V."/>
            <person name="Fowler G."/>
            <person name="Nazareth L."/>
            <person name="Reid J."/>
            <person name="Worley K."/>
            <person name="Petrosino J."/>
            <person name="Highlander S."/>
            <person name="Gibbs R."/>
        </authorList>
    </citation>
    <scope>NUCLEOTIDE SEQUENCE [LARGE SCALE GENOMIC DNA]</scope>
    <source>
        <strain evidence="1 2">9715</strain>
    </source>
</reference>
<accession>G4CMM5</accession>
<comment type="caution">
    <text evidence="1">The sequence shown here is derived from an EMBL/GenBank/DDBJ whole genome shotgun (WGS) entry which is preliminary data.</text>
</comment>
<protein>
    <submittedName>
        <fullName evidence="1">Uncharacterized protein</fullName>
    </submittedName>
</protein>